<organism evidence="2 3">
    <name type="scientific">Deinococcus rufus</name>
    <dbReference type="NCBI Taxonomy" id="2136097"/>
    <lineage>
        <taxon>Bacteria</taxon>
        <taxon>Thermotogati</taxon>
        <taxon>Deinococcota</taxon>
        <taxon>Deinococci</taxon>
        <taxon>Deinococcales</taxon>
        <taxon>Deinococcaceae</taxon>
        <taxon>Deinococcus</taxon>
    </lineage>
</organism>
<dbReference type="Gene3D" id="3.40.50.300">
    <property type="entry name" value="P-loop containing nucleotide triphosphate hydrolases"/>
    <property type="match status" value="1"/>
</dbReference>
<evidence type="ECO:0000313" key="3">
    <source>
        <dbReference type="Proteomes" id="UP001595803"/>
    </source>
</evidence>
<dbReference type="Proteomes" id="UP001595803">
    <property type="component" value="Unassembled WGS sequence"/>
</dbReference>
<protein>
    <submittedName>
        <fullName evidence="2">AAA family ATPase</fullName>
    </submittedName>
</protein>
<dbReference type="CDD" id="cd02042">
    <property type="entry name" value="ParAB_family"/>
    <property type="match status" value="1"/>
</dbReference>
<comment type="caution">
    <text evidence="2">The sequence shown here is derived from an EMBL/GenBank/DDBJ whole genome shotgun (WGS) entry which is preliminary data.</text>
</comment>
<dbReference type="InterPro" id="IPR027417">
    <property type="entry name" value="P-loop_NTPase"/>
</dbReference>
<dbReference type="PANTHER" id="PTHR13696">
    <property type="entry name" value="P-LOOP CONTAINING NUCLEOSIDE TRIPHOSPHATE HYDROLASE"/>
    <property type="match status" value="1"/>
</dbReference>
<dbReference type="RefSeq" id="WP_322472175.1">
    <property type="nucleotide sequence ID" value="NZ_JBHRZG010000024.1"/>
</dbReference>
<name>A0ABV7ZFB5_9DEIO</name>
<keyword evidence="3" id="KW-1185">Reference proteome</keyword>
<reference evidence="3" key="1">
    <citation type="journal article" date="2019" name="Int. J. Syst. Evol. Microbiol.">
        <title>The Global Catalogue of Microorganisms (GCM) 10K type strain sequencing project: providing services to taxonomists for standard genome sequencing and annotation.</title>
        <authorList>
            <consortium name="The Broad Institute Genomics Platform"/>
            <consortium name="The Broad Institute Genome Sequencing Center for Infectious Disease"/>
            <person name="Wu L."/>
            <person name="Ma J."/>
        </authorList>
    </citation>
    <scope>NUCLEOTIDE SEQUENCE [LARGE SCALE GENOMIC DNA]</scope>
    <source>
        <strain evidence="3">CCTCC AB 2017081</strain>
    </source>
</reference>
<dbReference type="Pfam" id="PF01656">
    <property type="entry name" value="CbiA"/>
    <property type="match status" value="1"/>
</dbReference>
<sequence>MAAGPRILAITSEKGGVGKSTLAVNLAGALAAGGRRVVLIDEDGRVGSALRWAARRPEGLGFPVVTPEAAKPKVLNAADMVIIDTEGRPKRRDLRTLAERADTILIPSGLSALEQDATRDLADYLGEHGAARKVQVVLCRVPPVGNSADDIREDLRDTGLHVCNAMIRHYAAFQKAADLGVLVRDVRDPRAASAWADVVALASEVG</sequence>
<feature type="domain" description="CobQ/CobB/MinD/ParA nucleotide binding" evidence="1">
    <location>
        <begin position="8"/>
        <end position="45"/>
    </location>
</feature>
<dbReference type="EMBL" id="JBHRZG010000024">
    <property type="protein sequence ID" value="MFC3834880.1"/>
    <property type="molecule type" value="Genomic_DNA"/>
</dbReference>
<evidence type="ECO:0000259" key="1">
    <source>
        <dbReference type="Pfam" id="PF01656"/>
    </source>
</evidence>
<evidence type="ECO:0000313" key="2">
    <source>
        <dbReference type="EMBL" id="MFC3834880.1"/>
    </source>
</evidence>
<gene>
    <name evidence="2" type="ORF">ACFOSB_18635</name>
</gene>
<dbReference type="PANTHER" id="PTHR13696:SF96">
    <property type="entry name" value="COBQ_COBB_MIND_PARA NUCLEOTIDE BINDING DOMAIN-CONTAINING PROTEIN"/>
    <property type="match status" value="1"/>
</dbReference>
<dbReference type="InterPro" id="IPR002586">
    <property type="entry name" value="CobQ/CobB/MinD/ParA_Nub-bd_dom"/>
</dbReference>
<proteinExistence type="predicted"/>
<accession>A0ABV7ZFB5</accession>
<dbReference type="InterPro" id="IPR050678">
    <property type="entry name" value="DNA_Partitioning_ATPase"/>
</dbReference>
<dbReference type="PIRSF" id="PIRSF009320">
    <property type="entry name" value="Nuc_binding_HP_1000"/>
    <property type="match status" value="1"/>
</dbReference>
<dbReference type="SUPFAM" id="SSF52540">
    <property type="entry name" value="P-loop containing nucleoside triphosphate hydrolases"/>
    <property type="match status" value="1"/>
</dbReference>